<dbReference type="Proteomes" id="UP000221165">
    <property type="component" value="Unassembled WGS sequence"/>
</dbReference>
<gene>
    <name evidence="2" type="ORF">CSUI_010792</name>
</gene>
<name>A0A2C6KFF6_9APIC</name>
<dbReference type="VEuPathDB" id="ToxoDB:CSUI_010792"/>
<feature type="non-terminal residue" evidence="2">
    <location>
        <position position="53"/>
    </location>
</feature>
<protein>
    <submittedName>
        <fullName evidence="2">Uncharacterized protein</fullName>
    </submittedName>
</protein>
<dbReference type="RefSeq" id="XP_067917132.1">
    <property type="nucleotide sequence ID" value="XM_068070893.1"/>
</dbReference>
<organism evidence="2 3">
    <name type="scientific">Cystoisospora suis</name>
    <dbReference type="NCBI Taxonomy" id="483139"/>
    <lineage>
        <taxon>Eukaryota</taxon>
        <taxon>Sar</taxon>
        <taxon>Alveolata</taxon>
        <taxon>Apicomplexa</taxon>
        <taxon>Conoidasida</taxon>
        <taxon>Coccidia</taxon>
        <taxon>Eucoccidiorida</taxon>
        <taxon>Eimeriorina</taxon>
        <taxon>Sarcocystidae</taxon>
        <taxon>Cystoisospora</taxon>
    </lineage>
</organism>
<feature type="region of interest" description="Disordered" evidence="1">
    <location>
        <begin position="1"/>
        <end position="36"/>
    </location>
</feature>
<reference evidence="2 3" key="1">
    <citation type="journal article" date="2017" name="Int. J. Parasitol.">
        <title>The genome of the protozoan parasite Cystoisospora suis and a reverse vaccinology approach to identify vaccine candidates.</title>
        <authorList>
            <person name="Palmieri N."/>
            <person name="Shrestha A."/>
            <person name="Ruttkowski B."/>
            <person name="Beck T."/>
            <person name="Vogl C."/>
            <person name="Tomley F."/>
            <person name="Blake D.P."/>
            <person name="Joachim A."/>
        </authorList>
    </citation>
    <scope>NUCLEOTIDE SEQUENCE [LARGE SCALE GENOMIC DNA]</scope>
    <source>
        <strain evidence="2 3">Wien I</strain>
    </source>
</reference>
<evidence type="ECO:0000313" key="3">
    <source>
        <dbReference type="Proteomes" id="UP000221165"/>
    </source>
</evidence>
<accession>A0A2C6KFF6</accession>
<dbReference type="EMBL" id="MIGC01008296">
    <property type="protein sequence ID" value="PHJ15398.1"/>
    <property type="molecule type" value="Genomic_DNA"/>
</dbReference>
<evidence type="ECO:0000313" key="2">
    <source>
        <dbReference type="EMBL" id="PHJ15398.1"/>
    </source>
</evidence>
<evidence type="ECO:0000256" key="1">
    <source>
        <dbReference type="SAM" id="MobiDB-lite"/>
    </source>
</evidence>
<comment type="caution">
    <text evidence="2">The sequence shown here is derived from an EMBL/GenBank/DDBJ whole genome shotgun (WGS) entry which is preliminary data.</text>
</comment>
<sequence length="53" mass="5803">LGSSSHSLRGPRESISLSEVASIETDESNGLAEELTKEKKKNGEVLLKERLHL</sequence>
<proteinExistence type="predicted"/>
<dbReference type="GeneID" id="94434104"/>
<feature type="non-terminal residue" evidence="2">
    <location>
        <position position="1"/>
    </location>
</feature>
<keyword evidence="3" id="KW-1185">Reference proteome</keyword>
<dbReference type="AlphaFoldDB" id="A0A2C6KFF6"/>